<dbReference type="Gene3D" id="2.60.40.200">
    <property type="entry name" value="Superoxide dismutase, copper/zinc binding domain"/>
    <property type="match status" value="1"/>
</dbReference>
<keyword evidence="6" id="KW-0049">Antioxidant</keyword>
<evidence type="ECO:0000256" key="1">
    <source>
        <dbReference type="ARBA" id="ARBA00001935"/>
    </source>
</evidence>
<organism evidence="10 11">
    <name type="scientific">Colocasia esculenta</name>
    <name type="common">Wild taro</name>
    <name type="synonym">Arum esculentum</name>
    <dbReference type="NCBI Taxonomy" id="4460"/>
    <lineage>
        <taxon>Eukaryota</taxon>
        <taxon>Viridiplantae</taxon>
        <taxon>Streptophyta</taxon>
        <taxon>Embryophyta</taxon>
        <taxon>Tracheophyta</taxon>
        <taxon>Spermatophyta</taxon>
        <taxon>Magnoliopsida</taxon>
        <taxon>Liliopsida</taxon>
        <taxon>Araceae</taxon>
        <taxon>Aroideae</taxon>
        <taxon>Colocasieae</taxon>
        <taxon>Colocasia</taxon>
    </lineage>
</organism>
<evidence type="ECO:0000256" key="7">
    <source>
        <dbReference type="ARBA" id="ARBA00023008"/>
    </source>
</evidence>
<dbReference type="PROSITE" id="PS00087">
    <property type="entry name" value="SOD_CU_ZN_1"/>
    <property type="match status" value="1"/>
</dbReference>
<dbReference type="PANTHER" id="PTHR10003">
    <property type="entry name" value="SUPEROXIDE DISMUTASE CU-ZN -RELATED"/>
    <property type="match status" value="1"/>
</dbReference>
<evidence type="ECO:0000256" key="3">
    <source>
        <dbReference type="ARBA" id="ARBA00003917"/>
    </source>
</evidence>
<evidence type="ECO:0000256" key="6">
    <source>
        <dbReference type="ARBA" id="ARBA00022862"/>
    </source>
</evidence>
<dbReference type="OrthoDB" id="2015551at2759"/>
<dbReference type="AlphaFoldDB" id="A0A843VSB3"/>
<gene>
    <name evidence="10" type="ORF">Taro_029106</name>
</gene>
<reference evidence="10" key="1">
    <citation type="submission" date="2017-07" db="EMBL/GenBank/DDBJ databases">
        <title>Taro Niue Genome Assembly and Annotation.</title>
        <authorList>
            <person name="Atibalentja N."/>
            <person name="Keating K."/>
            <person name="Fields C.J."/>
        </authorList>
    </citation>
    <scope>NUCLEOTIDE SEQUENCE</scope>
    <source>
        <strain evidence="10">Niue_2</strain>
        <tissue evidence="10">Leaf</tissue>
    </source>
</reference>
<dbReference type="GO" id="GO:0005507">
    <property type="term" value="F:copper ion binding"/>
    <property type="evidence" value="ECO:0007669"/>
    <property type="project" value="InterPro"/>
</dbReference>
<comment type="cofactor">
    <cofactor evidence="1">
        <name>Cu cation</name>
        <dbReference type="ChEBI" id="CHEBI:23378"/>
    </cofactor>
</comment>
<comment type="similarity">
    <text evidence="4">Belongs to the Cu-Zn superoxide dismutase family.</text>
</comment>
<dbReference type="EC" id="1.15.1.1" evidence="5"/>
<keyword evidence="11" id="KW-1185">Reference proteome</keyword>
<sequence>MATGALKGVALIAGAPGVKGSLHFFQDNTTGHTHVTGKITGLAPGFHGFHIHAFGDTTNGCNSTGGPPSFYLSPYV</sequence>
<comment type="cofactor">
    <cofactor evidence="2">
        <name>Zn(2+)</name>
        <dbReference type="ChEBI" id="CHEBI:29105"/>
    </cofactor>
</comment>
<dbReference type="Pfam" id="PF00080">
    <property type="entry name" value="Sod_Cu"/>
    <property type="match status" value="1"/>
</dbReference>
<comment type="caution">
    <text evidence="10">The sequence shown here is derived from an EMBL/GenBank/DDBJ whole genome shotgun (WGS) entry which is preliminary data.</text>
</comment>
<evidence type="ECO:0000313" key="10">
    <source>
        <dbReference type="EMBL" id="MQL96430.1"/>
    </source>
</evidence>
<feature type="domain" description="Superoxide dismutase copper/zinc binding" evidence="9">
    <location>
        <begin position="18"/>
        <end position="66"/>
    </location>
</feature>
<dbReference type="SUPFAM" id="SSF49329">
    <property type="entry name" value="Cu,Zn superoxide dismutase-like"/>
    <property type="match status" value="1"/>
</dbReference>
<evidence type="ECO:0000256" key="2">
    <source>
        <dbReference type="ARBA" id="ARBA00001947"/>
    </source>
</evidence>
<protein>
    <recommendedName>
        <fullName evidence="5">superoxide dismutase</fullName>
        <ecNumber evidence="5">1.15.1.1</ecNumber>
    </recommendedName>
</protein>
<dbReference type="EMBL" id="NMUH01001916">
    <property type="protein sequence ID" value="MQL96430.1"/>
    <property type="molecule type" value="Genomic_DNA"/>
</dbReference>
<dbReference type="InterPro" id="IPR018152">
    <property type="entry name" value="SOD_Cu/Zn_BS"/>
</dbReference>
<keyword evidence="7" id="KW-0186">Copper</keyword>
<dbReference type="InterPro" id="IPR024134">
    <property type="entry name" value="SOD_Cu/Zn_/chaperone"/>
</dbReference>
<name>A0A843VSB3_COLES</name>
<accession>A0A843VSB3</accession>
<evidence type="ECO:0000256" key="5">
    <source>
        <dbReference type="ARBA" id="ARBA00012682"/>
    </source>
</evidence>
<evidence type="ECO:0000256" key="4">
    <source>
        <dbReference type="ARBA" id="ARBA00010457"/>
    </source>
</evidence>
<evidence type="ECO:0000313" key="11">
    <source>
        <dbReference type="Proteomes" id="UP000652761"/>
    </source>
</evidence>
<evidence type="ECO:0000259" key="9">
    <source>
        <dbReference type="Pfam" id="PF00080"/>
    </source>
</evidence>
<dbReference type="GO" id="GO:0004784">
    <property type="term" value="F:superoxide dismutase activity"/>
    <property type="evidence" value="ECO:0007669"/>
    <property type="project" value="UniProtKB-EC"/>
</dbReference>
<proteinExistence type="inferred from homology"/>
<dbReference type="Proteomes" id="UP000652761">
    <property type="component" value="Unassembled WGS sequence"/>
</dbReference>
<dbReference type="InterPro" id="IPR036423">
    <property type="entry name" value="SOD-like_Cu/Zn_dom_sf"/>
</dbReference>
<comment type="catalytic activity">
    <reaction evidence="8">
        <text>2 superoxide + 2 H(+) = H2O2 + O2</text>
        <dbReference type="Rhea" id="RHEA:20696"/>
        <dbReference type="ChEBI" id="CHEBI:15378"/>
        <dbReference type="ChEBI" id="CHEBI:15379"/>
        <dbReference type="ChEBI" id="CHEBI:16240"/>
        <dbReference type="ChEBI" id="CHEBI:18421"/>
        <dbReference type="EC" id="1.15.1.1"/>
    </reaction>
</comment>
<dbReference type="InterPro" id="IPR001424">
    <property type="entry name" value="SOD_Cu_Zn_dom"/>
</dbReference>
<evidence type="ECO:0000256" key="8">
    <source>
        <dbReference type="ARBA" id="ARBA00049204"/>
    </source>
</evidence>
<comment type="function">
    <text evidence="3">Destroys radicals which are normally produced within the cells and which are toxic to biological systems.</text>
</comment>